<dbReference type="AlphaFoldDB" id="A0AAE1Y8F5"/>
<keyword evidence="2" id="KW-1185">Reference proteome</keyword>
<evidence type="ECO:0000313" key="2">
    <source>
        <dbReference type="Proteomes" id="UP001293254"/>
    </source>
</evidence>
<proteinExistence type="predicted"/>
<reference evidence="1" key="1">
    <citation type="submission" date="2020-06" db="EMBL/GenBank/DDBJ databases">
        <authorList>
            <person name="Li T."/>
            <person name="Hu X."/>
            <person name="Zhang T."/>
            <person name="Song X."/>
            <person name="Zhang H."/>
            <person name="Dai N."/>
            <person name="Sheng W."/>
            <person name="Hou X."/>
            <person name="Wei L."/>
        </authorList>
    </citation>
    <scope>NUCLEOTIDE SEQUENCE</scope>
    <source>
        <strain evidence="1">3651</strain>
        <tissue evidence="1">Leaf</tissue>
    </source>
</reference>
<dbReference type="Proteomes" id="UP001293254">
    <property type="component" value="Unassembled WGS sequence"/>
</dbReference>
<protein>
    <submittedName>
        <fullName evidence="1">Uncharacterized protein</fullName>
    </submittedName>
</protein>
<gene>
    <name evidence="1" type="ORF">Salat_1703900</name>
</gene>
<sequence>MILNHVVNTCATGRAPAFEEDDDGAAAFEGDDDGLFDDDGPHGAYVAPSISWLGAVISLAESVAGGAIYQVKHRELKGKGVVDKRSTICECCKKLGHTREDCFKLTRTPNLYKELADKRKKGAGKGNGGFFAAIEEGSNKEDQRQVLAPRGPNFSLADMVKAELRKLIIDEVPMVQTHQ</sequence>
<accession>A0AAE1Y8F5</accession>
<organism evidence="1 2">
    <name type="scientific">Sesamum alatum</name>
    <dbReference type="NCBI Taxonomy" id="300844"/>
    <lineage>
        <taxon>Eukaryota</taxon>
        <taxon>Viridiplantae</taxon>
        <taxon>Streptophyta</taxon>
        <taxon>Embryophyta</taxon>
        <taxon>Tracheophyta</taxon>
        <taxon>Spermatophyta</taxon>
        <taxon>Magnoliopsida</taxon>
        <taxon>eudicotyledons</taxon>
        <taxon>Gunneridae</taxon>
        <taxon>Pentapetalae</taxon>
        <taxon>asterids</taxon>
        <taxon>lamiids</taxon>
        <taxon>Lamiales</taxon>
        <taxon>Pedaliaceae</taxon>
        <taxon>Sesamum</taxon>
    </lineage>
</organism>
<comment type="caution">
    <text evidence="1">The sequence shown here is derived from an EMBL/GenBank/DDBJ whole genome shotgun (WGS) entry which is preliminary data.</text>
</comment>
<reference evidence="1" key="2">
    <citation type="journal article" date="2024" name="Plant">
        <title>Genomic evolution and insights into agronomic trait innovations of Sesamum species.</title>
        <authorList>
            <person name="Miao H."/>
            <person name="Wang L."/>
            <person name="Qu L."/>
            <person name="Liu H."/>
            <person name="Sun Y."/>
            <person name="Le M."/>
            <person name="Wang Q."/>
            <person name="Wei S."/>
            <person name="Zheng Y."/>
            <person name="Lin W."/>
            <person name="Duan Y."/>
            <person name="Cao H."/>
            <person name="Xiong S."/>
            <person name="Wang X."/>
            <person name="Wei L."/>
            <person name="Li C."/>
            <person name="Ma Q."/>
            <person name="Ju M."/>
            <person name="Zhao R."/>
            <person name="Li G."/>
            <person name="Mu C."/>
            <person name="Tian Q."/>
            <person name="Mei H."/>
            <person name="Zhang T."/>
            <person name="Gao T."/>
            <person name="Zhang H."/>
        </authorList>
    </citation>
    <scope>NUCLEOTIDE SEQUENCE</scope>
    <source>
        <strain evidence="1">3651</strain>
    </source>
</reference>
<evidence type="ECO:0000313" key="1">
    <source>
        <dbReference type="EMBL" id="KAK4425101.1"/>
    </source>
</evidence>
<name>A0AAE1Y8F5_9LAMI</name>
<dbReference type="EMBL" id="JACGWO010000006">
    <property type="protein sequence ID" value="KAK4425101.1"/>
    <property type="molecule type" value="Genomic_DNA"/>
</dbReference>